<dbReference type="PROSITE" id="PS50846">
    <property type="entry name" value="HMA_2"/>
    <property type="match status" value="1"/>
</dbReference>
<keyword evidence="6 15" id="KW-0812">Transmembrane</keyword>
<evidence type="ECO:0000256" key="3">
    <source>
        <dbReference type="ARBA" id="ARBA00022448"/>
    </source>
</evidence>
<evidence type="ECO:0000256" key="7">
    <source>
        <dbReference type="ARBA" id="ARBA00022723"/>
    </source>
</evidence>
<dbReference type="NCBIfam" id="TIGR01494">
    <property type="entry name" value="ATPase_P-type"/>
    <property type="match status" value="1"/>
</dbReference>
<dbReference type="InterPro" id="IPR027256">
    <property type="entry name" value="P-typ_ATPase_IB"/>
</dbReference>
<comment type="subcellular location">
    <subcellularLocation>
        <location evidence="1">Cell membrane</location>
        <topology evidence="1">Multi-pass membrane protein</topology>
    </subcellularLocation>
</comment>
<dbReference type="Pfam" id="PF00702">
    <property type="entry name" value="Hydrolase"/>
    <property type="match status" value="1"/>
</dbReference>
<dbReference type="PROSITE" id="PS00154">
    <property type="entry name" value="ATPASE_E1_E2"/>
    <property type="match status" value="1"/>
</dbReference>
<keyword evidence="8 15" id="KW-0547">Nucleotide-binding</keyword>
<dbReference type="Gene3D" id="3.30.70.100">
    <property type="match status" value="1"/>
</dbReference>
<dbReference type="SUPFAM" id="SSF81665">
    <property type="entry name" value="Calcium ATPase, transmembrane domain M"/>
    <property type="match status" value="1"/>
</dbReference>
<feature type="transmembrane region" description="Helical" evidence="15">
    <location>
        <begin position="182"/>
        <end position="202"/>
    </location>
</feature>
<evidence type="ECO:0000256" key="12">
    <source>
        <dbReference type="ARBA" id="ARBA00022989"/>
    </source>
</evidence>
<dbReference type="PANTHER" id="PTHR43520:SF5">
    <property type="entry name" value="CATION-TRANSPORTING P-TYPE ATPASE-RELATED"/>
    <property type="match status" value="1"/>
</dbReference>
<evidence type="ECO:0000256" key="13">
    <source>
        <dbReference type="ARBA" id="ARBA00023065"/>
    </source>
</evidence>
<dbReference type="NCBIfam" id="TIGR01512">
    <property type="entry name" value="ATPase-IB2_Cd"/>
    <property type="match status" value="1"/>
</dbReference>
<feature type="transmembrane region" description="Helical" evidence="15">
    <location>
        <begin position="247"/>
        <end position="269"/>
    </location>
</feature>
<dbReference type="PRINTS" id="PR00943">
    <property type="entry name" value="CUATPASE"/>
</dbReference>
<dbReference type="Pfam" id="PF00403">
    <property type="entry name" value="HMA"/>
    <property type="match status" value="1"/>
</dbReference>
<dbReference type="InterPro" id="IPR001757">
    <property type="entry name" value="P_typ_ATPase"/>
</dbReference>
<dbReference type="SUPFAM" id="SSF56784">
    <property type="entry name" value="HAD-like"/>
    <property type="match status" value="1"/>
</dbReference>
<dbReference type="Gene3D" id="3.40.1110.10">
    <property type="entry name" value="Calcium-transporting ATPase, cytoplasmic domain N"/>
    <property type="match status" value="1"/>
</dbReference>
<keyword evidence="13" id="KW-0406">Ion transport</keyword>
<evidence type="ECO:0000256" key="14">
    <source>
        <dbReference type="ARBA" id="ARBA00023136"/>
    </source>
</evidence>
<dbReference type="InterPro" id="IPR023298">
    <property type="entry name" value="ATPase_P-typ_TM_dom_sf"/>
</dbReference>
<dbReference type="Gene3D" id="2.70.150.10">
    <property type="entry name" value="Calcium-transporting ATPase, cytoplasmic transduction domain A"/>
    <property type="match status" value="1"/>
</dbReference>
<protein>
    <submittedName>
        <fullName evidence="17">Heavy metal translocating P-type ATPase</fullName>
    </submittedName>
</protein>
<keyword evidence="7 15" id="KW-0479">Metal-binding</keyword>
<keyword evidence="5" id="KW-0597">Phosphoprotein</keyword>
<accession>A0ABP3GHL2</accession>
<comment type="similarity">
    <text evidence="2 15">Belongs to the cation transport ATPase (P-type) (TC 3.A.3) family. Type IB subfamily.</text>
</comment>
<name>A0ABP3GHL2_9ALTE</name>
<dbReference type="InterPro" id="IPR017969">
    <property type="entry name" value="Heavy-metal-associated_CS"/>
</dbReference>
<dbReference type="InterPro" id="IPR018303">
    <property type="entry name" value="ATPase_P-typ_P_site"/>
</dbReference>
<evidence type="ECO:0000256" key="4">
    <source>
        <dbReference type="ARBA" id="ARBA00022475"/>
    </source>
</evidence>
<dbReference type="CDD" id="cd02079">
    <property type="entry name" value="P-type_ATPase_HM"/>
    <property type="match status" value="1"/>
</dbReference>
<dbReference type="InterPro" id="IPR023299">
    <property type="entry name" value="ATPase_P-typ_cyto_dom_N"/>
</dbReference>
<evidence type="ECO:0000313" key="18">
    <source>
        <dbReference type="Proteomes" id="UP001501757"/>
    </source>
</evidence>
<keyword evidence="12 15" id="KW-1133">Transmembrane helix</keyword>
<evidence type="ECO:0000313" key="17">
    <source>
        <dbReference type="EMBL" id="GAA0345765.1"/>
    </source>
</evidence>
<evidence type="ECO:0000256" key="1">
    <source>
        <dbReference type="ARBA" id="ARBA00004651"/>
    </source>
</evidence>
<evidence type="ECO:0000256" key="11">
    <source>
        <dbReference type="ARBA" id="ARBA00022967"/>
    </source>
</evidence>
<feature type="transmembrane region" description="Helical" evidence="15">
    <location>
        <begin position="214"/>
        <end position="235"/>
    </location>
</feature>
<keyword evidence="9 15" id="KW-0067">ATP-binding</keyword>
<dbReference type="InterPro" id="IPR023214">
    <property type="entry name" value="HAD_sf"/>
</dbReference>
<feature type="domain" description="HMA" evidence="16">
    <location>
        <begin position="94"/>
        <end position="160"/>
    </location>
</feature>
<evidence type="ECO:0000256" key="8">
    <source>
        <dbReference type="ARBA" id="ARBA00022741"/>
    </source>
</evidence>
<evidence type="ECO:0000259" key="16">
    <source>
        <dbReference type="PROSITE" id="PS50846"/>
    </source>
</evidence>
<dbReference type="CDD" id="cd00371">
    <property type="entry name" value="HMA"/>
    <property type="match status" value="1"/>
</dbReference>
<keyword evidence="3" id="KW-0813">Transport</keyword>
<dbReference type="Pfam" id="PF00122">
    <property type="entry name" value="E1-E2_ATPase"/>
    <property type="match status" value="1"/>
</dbReference>
<organism evidence="17 18">
    <name type="scientific">Bowmanella denitrificans</name>
    <dbReference type="NCBI Taxonomy" id="366582"/>
    <lineage>
        <taxon>Bacteria</taxon>
        <taxon>Pseudomonadati</taxon>
        <taxon>Pseudomonadota</taxon>
        <taxon>Gammaproteobacteria</taxon>
        <taxon>Alteromonadales</taxon>
        <taxon>Alteromonadaceae</taxon>
        <taxon>Bowmanella</taxon>
    </lineage>
</organism>
<reference evidence="18" key="1">
    <citation type="journal article" date="2019" name="Int. J. Syst. Evol. Microbiol.">
        <title>The Global Catalogue of Microorganisms (GCM) 10K type strain sequencing project: providing services to taxonomists for standard genome sequencing and annotation.</title>
        <authorList>
            <consortium name="The Broad Institute Genomics Platform"/>
            <consortium name="The Broad Institute Genome Sequencing Center for Infectious Disease"/>
            <person name="Wu L."/>
            <person name="Ma J."/>
        </authorList>
    </citation>
    <scope>NUCLEOTIDE SEQUENCE [LARGE SCALE GENOMIC DNA]</scope>
    <source>
        <strain evidence="18">JCM 13378</strain>
    </source>
</reference>
<evidence type="ECO:0000256" key="6">
    <source>
        <dbReference type="ARBA" id="ARBA00022692"/>
    </source>
</evidence>
<dbReference type="PROSITE" id="PS01047">
    <property type="entry name" value="HMA_1"/>
    <property type="match status" value="1"/>
</dbReference>
<feature type="transmembrane region" description="Helical" evidence="15">
    <location>
        <begin position="747"/>
        <end position="767"/>
    </location>
</feature>
<dbReference type="NCBIfam" id="TIGR01511">
    <property type="entry name" value="ATPase-IB1_Cu"/>
    <property type="match status" value="1"/>
</dbReference>
<gene>
    <name evidence="17" type="ORF">GCM10009092_07820</name>
</gene>
<dbReference type="NCBIfam" id="TIGR01525">
    <property type="entry name" value="ATPase-IB_hvy"/>
    <property type="match status" value="1"/>
</dbReference>
<dbReference type="Pfam" id="PF12156">
    <property type="entry name" value="ATPase-cat_bd"/>
    <property type="match status" value="1"/>
</dbReference>
<keyword evidence="14 15" id="KW-0472">Membrane</keyword>
<dbReference type="SUPFAM" id="SSF81653">
    <property type="entry name" value="Calcium ATPase, transduction domain A"/>
    <property type="match status" value="1"/>
</dbReference>
<comment type="caution">
    <text evidence="17">The sequence shown here is derived from an EMBL/GenBank/DDBJ whole genome shotgun (WGS) entry which is preliminary data.</text>
</comment>
<dbReference type="RefSeq" id="WP_425542056.1">
    <property type="nucleotide sequence ID" value="NZ_BAAAEI010000006.1"/>
</dbReference>
<dbReference type="PRINTS" id="PR00119">
    <property type="entry name" value="CATATPASE"/>
</dbReference>
<dbReference type="InterPro" id="IPR036412">
    <property type="entry name" value="HAD-like_sf"/>
</dbReference>
<sequence>MQALSLICFHCHQQVTEIGRYQTRILDEMQPMCCPGCQAVAEAIVANGLEDYYRFRTEPAEKADSMPDDLLEKLRLFDQPELQEEFVIHQGKTNQVQLSLDGISCAACAWLIEKKLARLAGIKQIAVNVSARRAIVSWYPQQVALSEIINAIEKIGYHAQPFHPQQQEENFKNTDRAYLKRIGLAGLMTMQVMMIAIALYFGLFGNLDEDIREFMHWISLGLSIPVVFYSGAVFYQGAWRALRSGGVNMDVPVSIAIWVLFIASAKATVLARGEVFFESVCMFIFLLLISRFLEHRARHKAAQISANMSKYIPVTATLVEQGNTRDILAKLLKTDQTVLVKPGETIPVDGQVLDGHSHVDESMLTGEFEPVTKTPGSEVYGGALNQSGTLTIRVLRPLKEAMVNQILRLQDEALLNKPAIAQLADRISSYFVLAVLLISALTFWFWHAQGNANAFWIMASVLVATCPCALGLATPSALTSAMARLNRQGVLLKRADLLEALCEIDTLAFDKTGTLTEGKFSLQQTINLSAHSDEMLLRLAAALESYSEHPLAKAFAPYAGTLAENVQVMPGFGLIGWIDGQEYRIGSQHLMSHPVPDSLSACNVLLADRNGILAGFVLTDQIRPDAAAMLKQLNHYQHCIISGDNQQNVSKIGQALQIDRLYSQCKPEQKLKKMQELQHQGQHVLMMGDGINDAPVLAAAQVSVAVGGATELAKNAADVILIKPSLTLLPVLFNMAKRSRAKIKQNMAWALGYNLLVLPLAVCGYLTPWLGVVGMSLSSIIVVANSVRLLKADS</sequence>
<evidence type="ECO:0000256" key="9">
    <source>
        <dbReference type="ARBA" id="ARBA00022840"/>
    </source>
</evidence>
<dbReference type="InterPro" id="IPR006121">
    <property type="entry name" value="HMA_dom"/>
</dbReference>
<evidence type="ECO:0000256" key="10">
    <source>
        <dbReference type="ARBA" id="ARBA00022842"/>
    </source>
</evidence>
<keyword evidence="10" id="KW-0460">Magnesium</keyword>
<dbReference type="InterPro" id="IPR036163">
    <property type="entry name" value="HMA_dom_sf"/>
</dbReference>
<keyword evidence="18" id="KW-1185">Reference proteome</keyword>
<dbReference type="EMBL" id="BAAAEI010000006">
    <property type="protein sequence ID" value="GAA0345765.1"/>
    <property type="molecule type" value="Genomic_DNA"/>
</dbReference>
<keyword evidence="11" id="KW-1278">Translocase</keyword>
<dbReference type="Gene3D" id="3.40.50.1000">
    <property type="entry name" value="HAD superfamily/HAD-like"/>
    <property type="match status" value="1"/>
</dbReference>
<evidence type="ECO:0000256" key="2">
    <source>
        <dbReference type="ARBA" id="ARBA00006024"/>
    </source>
</evidence>
<evidence type="ECO:0000256" key="15">
    <source>
        <dbReference type="RuleBase" id="RU362081"/>
    </source>
</evidence>
<dbReference type="PANTHER" id="PTHR43520">
    <property type="entry name" value="ATP7, ISOFORM B"/>
    <property type="match status" value="1"/>
</dbReference>
<dbReference type="InterPro" id="IPR059000">
    <property type="entry name" value="ATPase_P-type_domA"/>
</dbReference>
<evidence type="ECO:0000256" key="5">
    <source>
        <dbReference type="ARBA" id="ARBA00022553"/>
    </source>
</evidence>
<dbReference type="SUPFAM" id="SSF55008">
    <property type="entry name" value="HMA, heavy metal-associated domain"/>
    <property type="match status" value="1"/>
</dbReference>
<feature type="transmembrane region" description="Helical" evidence="15">
    <location>
        <begin position="454"/>
        <end position="478"/>
    </location>
</feature>
<keyword evidence="4 15" id="KW-1003">Cell membrane</keyword>
<dbReference type="Proteomes" id="UP001501757">
    <property type="component" value="Unassembled WGS sequence"/>
</dbReference>
<proteinExistence type="inferred from homology"/>
<dbReference type="InterPro" id="IPR008250">
    <property type="entry name" value="ATPase_P-typ_transduc_dom_A_sf"/>
</dbReference>
<feature type="transmembrane region" description="Helical" evidence="15">
    <location>
        <begin position="275"/>
        <end position="293"/>
    </location>
</feature>
<feature type="transmembrane region" description="Helical" evidence="15">
    <location>
        <begin position="427"/>
        <end position="448"/>
    </location>
</feature>
<dbReference type="InterPro" id="IPR021993">
    <property type="entry name" value="ATPase-cat-bd"/>
</dbReference>